<protein>
    <submittedName>
        <fullName evidence="5">Phosphatidylserine decarboxylase</fullName>
    </submittedName>
</protein>
<evidence type="ECO:0000256" key="1">
    <source>
        <dbReference type="ARBA" id="ARBA00022793"/>
    </source>
</evidence>
<evidence type="ECO:0000256" key="4">
    <source>
        <dbReference type="ARBA" id="ARBA00023317"/>
    </source>
</evidence>
<evidence type="ECO:0000313" key="5">
    <source>
        <dbReference type="EMBL" id="BAW79853.1"/>
    </source>
</evidence>
<keyword evidence="3" id="KW-0456">Lyase</keyword>
<dbReference type="AlphaFoldDB" id="A0A1Q2SL70"/>
<evidence type="ECO:0000313" key="6">
    <source>
        <dbReference type="Proteomes" id="UP000243679"/>
    </source>
</evidence>
<keyword evidence="6" id="KW-1185">Reference proteome</keyword>
<dbReference type="PANTHER" id="PTHR10067:SF13">
    <property type="entry name" value="PHOSPHATIDYLSERINE DECARBOXYLASE"/>
    <property type="match status" value="1"/>
</dbReference>
<dbReference type="InterPro" id="IPR003817">
    <property type="entry name" value="PS_Dcarbxylase"/>
</dbReference>
<dbReference type="RefSeq" id="WP_096526460.1">
    <property type="nucleotide sequence ID" value="NZ_AP014836.1"/>
</dbReference>
<proteinExistence type="predicted"/>
<dbReference type="EMBL" id="AP014836">
    <property type="protein sequence ID" value="BAW79853.1"/>
    <property type="molecule type" value="Genomic_DNA"/>
</dbReference>
<organism evidence="5 6">
    <name type="scientific">Candidatus Nitrosoglobus terrae</name>
    <dbReference type="NCBI Taxonomy" id="1630141"/>
    <lineage>
        <taxon>Bacteria</taxon>
        <taxon>Pseudomonadati</taxon>
        <taxon>Pseudomonadota</taxon>
        <taxon>Gammaproteobacteria</taxon>
        <taxon>Chromatiales</taxon>
        <taxon>Chromatiaceae</taxon>
        <taxon>Candidatus Nitrosoglobus</taxon>
    </lineage>
</organism>
<evidence type="ECO:0000256" key="2">
    <source>
        <dbReference type="ARBA" id="ARBA00023145"/>
    </source>
</evidence>
<dbReference type="Pfam" id="PF02666">
    <property type="entry name" value="PS_Dcarbxylase"/>
    <property type="match status" value="1"/>
</dbReference>
<gene>
    <name evidence="5" type="ORF">TAO_0483</name>
</gene>
<keyword evidence="2" id="KW-0865">Zymogen</keyword>
<dbReference type="GO" id="GO:0008654">
    <property type="term" value="P:phospholipid biosynthetic process"/>
    <property type="evidence" value="ECO:0007669"/>
    <property type="project" value="InterPro"/>
</dbReference>
<keyword evidence="4" id="KW-0670">Pyruvate</keyword>
<accession>A0A1Q2SL70</accession>
<reference evidence="5 6" key="1">
    <citation type="journal article" date="2017" name="ISME J.">
        <title>An acid-tolerant ammonia-oxidizing ?-proteobacterium from soil.</title>
        <authorList>
            <person name="Hayatsu M."/>
            <person name="Tago K."/>
            <person name="Uchiyama I."/>
            <person name="Toyoda A."/>
            <person name="Wang Y."/>
            <person name="Shimomura Y."/>
            <person name="Okubo T."/>
            <person name="Kurisu F."/>
            <person name="Hirono Y."/>
            <person name="Nonaka K."/>
            <person name="Akiyama H."/>
            <person name="Itoh T."/>
            <person name="Takami H."/>
        </authorList>
    </citation>
    <scope>NUCLEOTIDE SEQUENCE [LARGE SCALE GENOMIC DNA]</scope>
    <source>
        <strain evidence="5 6">TAO100</strain>
    </source>
</reference>
<dbReference type="GO" id="GO:0004609">
    <property type="term" value="F:phosphatidylserine decarboxylase activity"/>
    <property type="evidence" value="ECO:0007669"/>
    <property type="project" value="InterPro"/>
</dbReference>
<evidence type="ECO:0000256" key="3">
    <source>
        <dbReference type="ARBA" id="ARBA00023239"/>
    </source>
</evidence>
<dbReference type="Proteomes" id="UP000243679">
    <property type="component" value="Chromosome"/>
</dbReference>
<dbReference type="PANTHER" id="PTHR10067">
    <property type="entry name" value="PHOSPHATIDYLSERINE DECARBOXYLASE"/>
    <property type="match status" value="1"/>
</dbReference>
<keyword evidence="1" id="KW-0210">Decarboxylase</keyword>
<dbReference type="KEGG" id="ntt:TAO_0483"/>
<name>A0A1Q2SL70_9GAMM</name>
<sequence length="489" mass="55812">METHKSYGRLRWNPVSAREAQHLDKQGASSPALQESKFLQNLPLPSTVYDPKQPITKKLKDLINNYAYGGAFQSTISTVCQQRIPELDRIHNLYQFYYYIDTLATWMPGLRVWEWQDNIYHERTDYLRLTQFYYYFNQPELVALQSPVDPATGANLTPLSLWLREFAVEWGQFLDTPESAKYLESYKFGPEYAYQDYNGGENGIKNYKTFNEWFSRTFKDIDRQRPVAQPDDPRIIAFPAESTFVGQWAITTPAGEPMPAESSIVVKHIEWPIPELLKDSAYARDFEGGIFVHSFLNVYDYHRQHAPASGKILEAKFIPGQVYLDVKLEVLDTAEERANVNSNLASVVNPCRYLDAQDATGYQFVQCRGLFVLETAIGKIAILPIGMAQVSSVVFVKPGTQELIRLTEEERKGKSYDEQVALINQKARKEVVGKTVSKGEMISAFLFGGSDIVMVFQRQSNVNITTTTGVHYPVRSQYAYSNIAQLLKF</sequence>
<dbReference type="OrthoDB" id="9802030at2"/>